<evidence type="ECO:0000256" key="1">
    <source>
        <dbReference type="SAM" id="Phobius"/>
    </source>
</evidence>
<protein>
    <submittedName>
        <fullName evidence="2">Uncharacterized protein</fullName>
    </submittedName>
</protein>
<keyword evidence="1" id="KW-1133">Transmembrane helix</keyword>
<evidence type="ECO:0000313" key="2">
    <source>
        <dbReference type="EMBL" id="VFU11421.1"/>
    </source>
</evidence>
<dbReference type="EMBL" id="CAADRN010000022">
    <property type="protein sequence ID" value="VFU11421.1"/>
    <property type="molecule type" value="Genomic_DNA"/>
</dbReference>
<gene>
    <name evidence="2" type="ORF">SCFA_1180002</name>
</gene>
<sequence>MKKGVIALPDLENVQHDLLLIIATSLAILFATGLAGSPSRAGVPVIFP</sequence>
<reference evidence="2" key="1">
    <citation type="submission" date="2019-03" db="EMBL/GenBank/DDBJ databases">
        <authorList>
            <person name="Hao L."/>
        </authorList>
    </citation>
    <scope>NUCLEOTIDE SEQUENCE</scope>
</reference>
<keyword evidence="1" id="KW-0472">Membrane</keyword>
<dbReference type="AlphaFoldDB" id="A0A485LU52"/>
<accession>A0A485LU52</accession>
<proteinExistence type="predicted"/>
<name>A0A485LU52_9ZZZZ</name>
<organism evidence="2">
    <name type="scientific">anaerobic digester metagenome</name>
    <dbReference type="NCBI Taxonomy" id="1263854"/>
    <lineage>
        <taxon>unclassified sequences</taxon>
        <taxon>metagenomes</taxon>
        <taxon>ecological metagenomes</taxon>
    </lineage>
</organism>
<feature type="transmembrane region" description="Helical" evidence="1">
    <location>
        <begin position="18"/>
        <end position="36"/>
    </location>
</feature>
<keyword evidence="1" id="KW-0812">Transmembrane</keyword>